<evidence type="ECO:0000256" key="12">
    <source>
        <dbReference type="ARBA" id="ARBA00023136"/>
    </source>
</evidence>
<evidence type="ECO:0000313" key="20">
    <source>
        <dbReference type="Proteomes" id="UP000606499"/>
    </source>
</evidence>
<evidence type="ECO:0000256" key="7">
    <source>
        <dbReference type="ARBA" id="ARBA00022516"/>
    </source>
</evidence>
<reference evidence="19" key="1">
    <citation type="submission" date="2020-08" db="EMBL/GenBank/DDBJ databases">
        <title>Genome public.</title>
        <authorList>
            <person name="Liu C."/>
            <person name="Sun Q."/>
        </authorList>
    </citation>
    <scope>NUCLEOTIDE SEQUENCE</scope>
    <source>
        <strain evidence="19">NSJ-28</strain>
    </source>
</reference>
<dbReference type="PANTHER" id="PTHR14269:SF62">
    <property type="entry name" value="CDP-DIACYLGLYCEROL--GLYCEROL-3-PHOSPHATE 3-PHOSPHATIDYLTRANSFERASE 1, CHLOROPLASTIC"/>
    <property type="match status" value="1"/>
</dbReference>
<evidence type="ECO:0000256" key="15">
    <source>
        <dbReference type="ARBA" id="ARBA00048586"/>
    </source>
</evidence>
<dbReference type="NCBIfam" id="TIGR00560">
    <property type="entry name" value="pgsA"/>
    <property type="match status" value="1"/>
</dbReference>
<evidence type="ECO:0000256" key="8">
    <source>
        <dbReference type="ARBA" id="ARBA00022679"/>
    </source>
</evidence>
<comment type="function">
    <text evidence="1">This protein catalyzes the committed step to the synthesis of the acidic phospholipids.</text>
</comment>
<comment type="subcellular location">
    <subcellularLocation>
        <location evidence="2">Membrane</location>
        <topology evidence="2">Multi-pass membrane protein</topology>
    </subcellularLocation>
</comment>
<evidence type="ECO:0000313" key="19">
    <source>
        <dbReference type="EMBL" id="MBC5724324.1"/>
    </source>
</evidence>
<dbReference type="EC" id="2.7.8.5" evidence="5 16"/>
<evidence type="ECO:0000256" key="3">
    <source>
        <dbReference type="ARBA" id="ARBA00005042"/>
    </source>
</evidence>
<dbReference type="PIRSF" id="PIRSF000847">
    <property type="entry name" value="Phos_ph_gly_syn"/>
    <property type="match status" value="1"/>
</dbReference>
<dbReference type="AlphaFoldDB" id="A0A923LUP6"/>
<dbReference type="InterPro" id="IPR004570">
    <property type="entry name" value="Phosphatidylglycerol_P_synth"/>
</dbReference>
<keyword evidence="13" id="KW-0594">Phospholipid biosynthesis</keyword>
<evidence type="ECO:0000256" key="2">
    <source>
        <dbReference type="ARBA" id="ARBA00004141"/>
    </source>
</evidence>
<keyword evidence="7" id="KW-0444">Lipid biosynthesis</keyword>
<dbReference type="Pfam" id="PF01066">
    <property type="entry name" value="CDP-OH_P_transf"/>
    <property type="match status" value="1"/>
</dbReference>
<dbReference type="InterPro" id="IPR000462">
    <property type="entry name" value="CDP-OH_P_trans"/>
</dbReference>
<dbReference type="PROSITE" id="PS00379">
    <property type="entry name" value="CDP_ALCOHOL_P_TRANSF"/>
    <property type="match status" value="1"/>
</dbReference>
<evidence type="ECO:0000256" key="16">
    <source>
        <dbReference type="NCBIfam" id="TIGR00560"/>
    </source>
</evidence>
<evidence type="ECO:0000256" key="5">
    <source>
        <dbReference type="ARBA" id="ARBA00013170"/>
    </source>
</evidence>
<evidence type="ECO:0000256" key="10">
    <source>
        <dbReference type="ARBA" id="ARBA00022989"/>
    </source>
</evidence>
<evidence type="ECO:0000256" key="17">
    <source>
        <dbReference type="RuleBase" id="RU003750"/>
    </source>
</evidence>
<evidence type="ECO:0000256" key="6">
    <source>
        <dbReference type="ARBA" id="ARBA00014944"/>
    </source>
</evidence>
<evidence type="ECO:0000256" key="13">
    <source>
        <dbReference type="ARBA" id="ARBA00023209"/>
    </source>
</evidence>
<dbReference type="InterPro" id="IPR050324">
    <property type="entry name" value="CDP-alcohol_PTase-I"/>
</dbReference>
<comment type="pathway">
    <text evidence="3">Phospholipid metabolism; phosphatidylglycerol biosynthesis; phosphatidylglycerol from CDP-diacylglycerol: step 1/2.</text>
</comment>
<evidence type="ECO:0000256" key="14">
    <source>
        <dbReference type="ARBA" id="ARBA00023264"/>
    </source>
</evidence>
<comment type="similarity">
    <text evidence="4 17">Belongs to the CDP-alcohol phosphatidyltransferase class-I family.</text>
</comment>
<dbReference type="Proteomes" id="UP000606499">
    <property type="component" value="Unassembled WGS sequence"/>
</dbReference>
<gene>
    <name evidence="19" type="primary">pgsA</name>
    <name evidence="19" type="ORF">H8S45_02425</name>
</gene>
<dbReference type="GO" id="GO:0008444">
    <property type="term" value="F:CDP-diacylglycerol-glycerol-3-phosphate 3-phosphatidyltransferase activity"/>
    <property type="evidence" value="ECO:0007669"/>
    <property type="project" value="UniProtKB-UniRule"/>
</dbReference>
<keyword evidence="11" id="KW-0443">Lipid metabolism</keyword>
<dbReference type="GO" id="GO:0046474">
    <property type="term" value="P:glycerophospholipid biosynthetic process"/>
    <property type="evidence" value="ECO:0007669"/>
    <property type="project" value="TreeGrafter"/>
</dbReference>
<keyword evidence="14" id="KW-1208">Phospholipid metabolism</keyword>
<dbReference type="PANTHER" id="PTHR14269">
    <property type="entry name" value="CDP-DIACYLGLYCEROL--GLYCEROL-3-PHOSPHATE 3-PHOSPHATIDYLTRANSFERASE-RELATED"/>
    <property type="match status" value="1"/>
</dbReference>
<sequence length="226" mass="24662">MTTANKITLTRIAMIPFFLYFASQPMFSVDYQASGLLFPTNTVIALVLFCVASFTDFLDGYVARKYNQVTDFGKFVDPLADKLLVTSALVLFVGQGAMAGWMVCVILARELIITSLRVVAANKGRVLAATWTGKVKTCVQIGGIILIYLYYILIGAAGSGAFDSMMVSSDGSFTSTSTVMVISGTDGYPMFAYLVGWVVTLVTIYSGFDYLRKNWDIIKDGAVREK</sequence>
<dbReference type="InterPro" id="IPR048254">
    <property type="entry name" value="CDP_ALCOHOL_P_TRANSF_CS"/>
</dbReference>
<evidence type="ECO:0000256" key="18">
    <source>
        <dbReference type="SAM" id="Phobius"/>
    </source>
</evidence>
<feature type="transmembrane region" description="Helical" evidence="18">
    <location>
        <begin position="190"/>
        <end position="211"/>
    </location>
</feature>
<dbReference type="RefSeq" id="WP_054326568.1">
    <property type="nucleotide sequence ID" value="NZ_JACOPL010000002.1"/>
</dbReference>
<feature type="transmembrane region" description="Helical" evidence="18">
    <location>
        <begin position="43"/>
        <end position="63"/>
    </location>
</feature>
<feature type="transmembrane region" description="Helical" evidence="18">
    <location>
        <begin position="141"/>
        <end position="162"/>
    </location>
</feature>
<evidence type="ECO:0000256" key="9">
    <source>
        <dbReference type="ARBA" id="ARBA00022692"/>
    </source>
</evidence>
<proteinExistence type="inferred from homology"/>
<keyword evidence="12 18" id="KW-0472">Membrane</keyword>
<comment type="catalytic activity">
    <reaction evidence="15">
        <text>a CDP-1,2-diacyl-sn-glycerol + sn-glycerol 3-phosphate = a 1,2-diacyl-sn-glycero-3-phospho-(1'-sn-glycero-3'-phosphate) + CMP + H(+)</text>
        <dbReference type="Rhea" id="RHEA:12593"/>
        <dbReference type="ChEBI" id="CHEBI:15378"/>
        <dbReference type="ChEBI" id="CHEBI:57597"/>
        <dbReference type="ChEBI" id="CHEBI:58332"/>
        <dbReference type="ChEBI" id="CHEBI:60110"/>
        <dbReference type="ChEBI" id="CHEBI:60377"/>
        <dbReference type="EC" id="2.7.8.5"/>
    </reaction>
</comment>
<comment type="caution">
    <text evidence="19">The sequence shown here is derived from an EMBL/GenBank/DDBJ whole genome shotgun (WGS) entry which is preliminary data.</text>
</comment>
<dbReference type="GO" id="GO:0016020">
    <property type="term" value="C:membrane"/>
    <property type="evidence" value="ECO:0007669"/>
    <property type="project" value="UniProtKB-SubCell"/>
</dbReference>
<keyword evidence="10 18" id="KW-1133">Transmembrane helix</keyword>
<keyword evidence="9 18" id="KW-0812">Transmembrane</keyword>
<evidence type="ECO:0000256" key="11">
    <source>
        <dbReference type="ARBA" id="ARBA00023098"/>
    </source>
</evidence>
<dbReference type="EMBL" id="JACOPL010000002">
    <property type="protein sequence ID" value="MBC5724324.1"/>
    <property type="molecule type" value="Genomic_DNA"/>
</dbReference>
<organism evidence="19 20">
    <name type="scientific">Agathobaculum faecis</name>
    <dbReference type="NCBI Taxonomy" id="2763013"/>
    <lineage>
        <taxon>Bacteria</taxon>
        <taxon>Bacillati</taxon>
        <taxon>Bacillota</taxon>
        <taxon>Clostridia</taxon>
        <taxon>Eubacteriales</taxon>
        <taxon>Butyricicoccaceae</taxon>
        <taxon>Agathobaculum</taxon>
    </lineage>
</organism>
<evidence type="ECO:0000256" key="4">
    <source>
        <dbReference type="ARBA" id="ARBA00010441"/>
    </source>
</evidence>
<dbReference type="Gene3D" id="1.20.120.1760">
    <property type="match status" value="1"/>
</dbReference>
<evidence type="ECO:0000256" key="1">
    <source>
        <dbReference type="ARBA" id="ARBA00003973"/>
    </source>
</evidence>
<feature type="transmembrane region" description="Helical" evidence="18">
    <location>
        <begin position="83"/>
        <end position="108"/>
    </location>
</feature>
<name>A0A923LUP6_9FIRM</name>
<keyword evidence="20" id="KW-1185">Reference proteome</keyword>
<accession>A0A923LUP6</accession>
<protein>
    <recommendedName>
        <fullName evidence="6 16">CDP-diacylglycerol--glycerol-3-phosphate 3-phosphatidyltransferase</fullName>
        <ecNumber evidence="5 16">2.7.8.5</ecNumber>
    </recommendedName>
</protein>
<dbReference type="InterPro" id="IPR043130">
    <property type="entry name" value="CDP-OH_PTrfase_TM_dom"/>
</dbReference>
<keyword evidence="8 17" id="KW-0808">Transferase</keyword>